<dbReference type="Proteomes" id="UP000030661">
    <property type="component" value="Unassembled WGS sequence"/>
</dbReference>
<feature type="domain" description="Integrase catalytic" evidence="1">
    <location>
        <begin position="103"/>
        <end position="240"/>
    </location>
</feature>
<dbReference type="InterPro" id="IPR001584">
    <property type="entry name" value="Integrase_cat-core"/>
</dbReference>
<evidence type="ECO:0000259" key="1">
    <source>
        <dbReference type="PROSITE" id="PS50994"/>
    </source>
</evidence>
<evidence type="ECO:0000313" key="2">
    <source>
        <dbReference type="EMBL" id="GAK61078.1"/>
    </source>
</evidence>
<dbReference type="SUPFAM" id="SSF53098">
    <property type="entry name" value="Ribonuclease H-like"/>
    <property type="match status" value="1"/>
</dbReference>
<gene>
    <name evidence="2" type="ORF">U27_00976</name>
</gene>
<name>A0A081C923_VECG1</name>
<organism evidence="2">
    <name type="scientific">Vecturithrix granuli</name>
    <dbReference type="NCBI Taxonomy" id="1499967"/>
    <lineage>
        <taxon>Bacteria</taxon>
        <taxon>Candidatus Moduliflexota</taxon>
        <taxon>Candidatus Vecturitrichia</taxon>
        <taxon>Candidatus Vecturitrichales</taxon>
        <taxon>Candidatus Vecturitrichaceae</taxon>
        <taxon>Candidatus Vecturithrix</taxon>
    </lineage>
</organism>
<dbReference type="EMBL" id="DF820476">
    <property type="protein sequence ID" value="GAK61078.1"/>
    <property type="molecule type" value="Genomic_DNA"/>
</dbReference>
<dbReference type="GO" id="GO:0003676">
    <property type="term" value="F:nucleic acid binding"/>
    <property type="evidence" value="ECO:0007669"/>
    <property type="project" value="InterPro"/>
</dbReference>
<dbReference type="Pfam" id="PF00665">
    <property type="entry name" value="rve"/>
    <property type="match status" value="1"/>
</dbReference>
<keyword evidence="3" id="KW-1185">Reference proteome</keyword>
<dbReference type="AlphaFoldDB" id="A0A081C923"/>
<dbReference type="PROSITE" id="PS50994">
    <property type="entry name" value="INTEGRASE"/>
    <property type="match status" value="1"/>
</dbReference>
<dbReference type="GO" id="GO:0015074">
    <property type="term" value="P:DNA integration"/>
    <property type="evidence" value="ECO:0007669"/>
    <property type="project" value="InterPro"/>
</dbReference>
<dbReference type="InterPro" id="IPR036397">
    <property type="entry name" value="RNaseH_sf"/>
</dbReference>
<dbReference type="Gene3D" id="3.30.420.10">
    <property type="entry name" value="Ribonuclease H-like superfamily/Ribonuclease H"/>
    <property type="match status" value="1"/>
</dbReference>
<dbReference type="STRING" id="1499967.U27_00976"/>
<dbReference type="InterPro" id="IPR012337">
    <property type="entry name" value="RNaseH-like_sf"/>
</dbReference>
<dbReference type="InterPro" id="IPR025948">
    <property type="entry name" value="HTH-like_dom"/>
</dbReference>
<proteinExistence type="predicted"/>
<sequence>MILIQRQCELLGLSRASYYYQTQGESAENLALMRVIDEEFMRHPFYGVERMAAYLDRQGWSVNVKRVRRLMRQMGLDAIYPKPKLSQVHPEPQVYPSLLRDLQIVRPNQVWSTDMTYIRLLHGFLYLVAIMDWFSRYVLSWEVSISLETEFCLVALEHALHQTRPEIFNSDQGCQFTSTAFTERLQSAEIAISMDGRGRVDDNIFVERLWRSVKYEKVYLHDWHHVTEAHQGLAEYFGFL</sequence>
<protein>
    <submittedName>
        <fullName evidence="2">Transposase</fullName>
    </submittedName>
</protein>
<dbReference type="NCBIfam" id="NF033516">
    <property type="entry name" value="transpos_IS3"/>
    <property type="match status" value="1"/>
</dbReference>
<dbReference type="eggNOG" id="COG2801">
    <property type="taxonomic scope" value="Bacteria"/>
</dbReference>
<dbReference type="PANTHER" id="PTHR46889">
    <property type="entry name" value="TRANSPOSASE INSF FOR INSERTION SEQUENCE IS3B-RELATED"/>
    <property type="match status" value="1"/>
</dbReference>
<evidence type="ECO:0000313" key="3">
    <source>
        <dbReference type="Proteomes" id="UP000030661"/>
    </source>
</evidence>
<dbReference type="InterPro" id="IPR050900">
    <property type="entry name" value="Transposase_IS3/IS150/IS904"/>
</dbReference>
<reference evidence="2" key="1">
    <citation type="journal article" date="2015" name="PeerJ">
        <title>First genomic representation of candidate bacterial phylum KSB3 points to enhanced environmental sensing as a trigger of wastewater bulking.</title>
        <authorList>
            <person name="Sekiguchi Y."/>
            <person name="Ohashi A."/>
            <person name="Parks D.H."/>
            <person name="Yamauchi T."/>
            <person name="Tyson G.W."/>
            <person name="Hugenholtz P."/>
        </authorList>
    </citation>
    <scope>NUCLEOTIDE SEQUENCE [LARGE SCALE GENOMIC DNA]</scope>
</reference>
<dbReference type="HOGENOM" id="CLU_027402_4_1_0"/>
<dbReference type="InterPro" id="IPR048020">
    <property type="entry name" value="Transpos_IS3"/>
</dbReference>
<accession>A0A081C923</accession>
<dbReference type="Pfam" id="PF13276">
    <property type="entry name" value="HTH_21"/>
    <property type="match status" value="1"/>
</dbReference>